<protein>
    <submittedName>
        <fullName evidence="1">Uncharacterized protein</fullName>
    </submittedName>
</protein>
<dbReference type="EMBL" id="WHWB01032656">
    <property type="protein sequence ID" value="KAJ7424543.1"/>
    <property type="molecule type" value="Genomic_DNA"/>
</dbReference>
<proteinExistence type="predicted"/>
<dbReference type="Proteomes" id="UP001145742">
    <property type="component" value="Unassembled WGS sequence"/>
</dbReference>
<organism evidence="1 2">
    <name type="scientific">Willisornis vidua</name>
    <name type="common">Xingu scale-backed antbird</name>
    <dbReference type="NCBI Taxonomy" id="1566151"/>
    <lineage>
        <taxon>Eukaryota</taxon>
        <taxon>Metazoa</taxon>
        <taxon>Chordata</taxon>
        <taxon>Craniata</taxon>
        <taxon>Vertebrata</taxon>
        <taxon>Euteleostomi</taxon>
        <taxon>Archelosauria</taxon>
        <taxon>Archosauria</taxon>
        <taxon>Dinosauria</taxon>
        <taxon>Saurischia</taxon>
        <taxon>Theropoda</taxon>
        <taxon>Coelurosauria</taxon>
        <taxon>Aves</taxon>
        <taxon>Neognathae</taxon>
        <taxon>Neoaves</taxon>
        <taxon>Telluraves</taxon>
        <taxon>Australaves</taxon>
        <taxon>Passeriformes</taxon>
        <taxon>Thamnophilidae</taxon>
        <taxon>Willisornis</taxon>
    </lineage>
</organism>
<evidence type="ECO:0000313" key="2">
    <source>
        <dbReference type="Proteomes" id="UP001145742"/>
    </source>
</evidence>
<keyword evidence="2" id="KW-1185">Reference proteome</keyword>
<evidence type="ECO:0000313" key="1">
    <source>
        <dbReference type="EMBL" id="KAJ7424543.1"/>
    </source>
</evidence>
<sequence>MESSPDKNDLGVLVDEKLDMSWQCVLAAQKGSCVLGCIKSGQQGKEGDSAPLLCPGMTPPVLESCIQLRSPQHRKDTDLLD</sequence>
<gene>
    <name evidence="1" type="ORF">WISP_28222</name>
</gene>
<reference evidence="1" key="1">
    <citation type="submission" date="2019-10" db="EMBL/GenBank/DDBJ databases">
        <authorList>
            <person name="Soares A.E.R."/>
            <person name="Aleixo A."/>
            <person name="Schneider P."/>
            <person name="Miyaki C.Y."/>
            <person name="Schneider M.P."/>
            <person name="Mello C."/>
            <person name="Vasconcelos A.T.R."/>
        </authorList>
    </citation>
    <scope>NUCLEOTIDE SEQUENCE</scope>
    <source>
        <tissue evidence="1">Muscle</tissue>
    </source>
</reference>
<name>A0ABQ9DL62_9PASS</name>
<comment type="caution">
    <text evidence="1">The sequence shown here is derived from an EMBL/GenBank/DDBJ whole genome shotgun (WGS) entry which is preliminary data.</text>
</comment>
<accession>A0ABQ9DL62</accession>